<dbReference type="EMBL" id="RBUQ01000004">
    <property type="protein sequence ID" value="RMV44429.1"/>
    <property type="molecule type" value="Genomic_DNA"/>
</dbReference>
<comment type="caution">
    <text evidence="1">The sequence shown here is derived from an EMBL/GenBank/DDBJ whole genome shotgun (WGS) entry which is preliminary data.</text>
</comment>
<sequence>MQSHNYVPNISGWKLDQLTGEFEINSAKISVGGLPDQPQMITVTAGEWAARDLPENAWEYYAFIGSQITKIPAEYRASAKISTSDESYEPGFADIRVMLTYERRETAEELSARMKKSKGAGYSIKKEGDKFTFSHDGVPRIVLGNLDKADEKIETPFAVEGDQVSLAQAFIDAGKLSPDWVVRTTTNAAGQTVLAGVGAGLGCMCGGGYTGTPGDKEEKAEVKIDFTGDASKVLDQLLGTISETDLSEGLKNFNLGDFLSELKKDVVTRDDAQWPGRIKNLEACVVQLNSEIGRLVVAVSSLASGSAKQ</sequence>
<evidence type="ECO:0000313" key="1">
    <source>
        <dbReference type="EMBL" id="RMV44429.1"/>
    </source>
</evidence>
<proteinExistence type="predicted"/>
<name>A0A3M6CL30_PSEYM</name>
<reference evidence="1 2" key="1">
    <citation type="submission" date="2018-08" db="EMBL/GenBank/DDBJ databases">
        <title>Recombination of ecologically and evolutionarily significant loci maintains genetic cohesion in the Pseudomonas syringae species complex.</title>
        <authorList>
            <person name="Dillon M."/>
            <person name="Thakur S."/>
            <person name="Almeida R.N.D."/>
            <person name="Weir B.S."/>
            <person name="Guttman D.S."/>
        </authorList>
    </citation>
    <scope>NUCLEOTIDE SEQUENCE [LARGE SCALE GENOMIC DNA]</scope>
    <source>
        <strain evidence="1 2">ICMP 11281</strain>
    </source>
</reference>
<dbReference type="RefSeq" id="WP_183145737.1">
    <property type="nucleotide sequence ID" value="NZ_RBUQ01000004.1"/>
</dbReference>
<dbReference type="Proteomes" id="UP000271631">
    <property type="component" value="Unassembled WGS sequence"/>
</dbReference>
<evidence type="ECO:0000313" key="2">
    <source>
        <dbReference type="Proteomes" id="UP000271631"/>
    </source>
</evidence>
<gene>
    <name evidence="1" type="ORF">ALP13_02713</name>
</gene>
<evidence type="ECO:0008006" key="3">
    <source>
        <dbReference type="Google" id="ProtNLM"/>
    </source>
</evidence>
<accession>A0A3M6CL30</accession>
<dbReference type="AlphaFoldDB" id="A0A3M6CL30"/>
<organism evidence="1 2">
    <name type="scientific">Pseudomonas syringae pv. maculicola</name>
    <dbReference type="NCBI Taxonomy" id="59511"/>
    <lineage>
        <taxon>Bacteria</taxon>
        <taxon>Pseudomonadati</taxon>
        <taxon>Pseudomonadota</taxon>
        <taxon>Gammaproteobacteria</taxon>
        <taxon>Pseudomonadales</taxon>
        <taxon>Pseudomonadaceae</taxon>
        <taxon>Pseudomonas</taxon>
    </lineage>
</organism>
<protein>
    <recommendedName>
        <fullName evidence="3">DUF1983 domain-containing protein</fullName>
    </recommendedName>
</protein>